<dbReference type="Gene3D" id="3.40.50.2000">
    <property type="entry name" value="Glycogen Phosphorylase B"/>
    <property type="match status" value="2"/>
</dbReference>
<reference evidence="5 6" key="1">
    <citation type="submission" date="2016-09" db="EMBL/GenBank/DDBJ databases">
        <title>Complete genome sequence of microbes from the polar regions.</title>
        <authorList>
            <person name="Liao L."/>
            <person name="Chen B."/>
        </authorList>
    </citation>
    <scope>NUCLEOTIDE SEQUENCE [LARGE SCALE GENOMIC DNA]</scope>
    <source>
        <strain evidence="5 6">ZS314</strain>
    </source>
</reference>
<feature type="domain" description="Glycosyl transferase family 1" evidence="3">
    <location>
        <begin position="213"/>
        <end position="373"/>
    </location>
</feature>
<accession>A0A7L5AHF7</accession>
<feature type="domain" description="Glycosyltransferase subfamily 4-like N-terminal" evidence="4">
    <location>
        <begin position="25"/>
        <end position="201"/>
    </location>
</feature>
<dbReference type="RefSeq" id="WP_161886118.1">
    <property type="nucleotide sequence ID" value="NZ_CP017146.1"/>
</dbReference>
<gene>
    <name evidence="5" type="ORF">BHD05_08885</name>
</gene>
<dbReference type="InterPro" id="IPR028098">
    <property type="entry name" value="Glyco_trans_4-like_N"/>
</dbReference>
<dbReference type="InterPro" id="IPR001296">
    <property type="entry name" value="Glyco_trans_1"/>
</dbReference>
<dbReference type="Pfam" id="PF00534">
    <property type="entry name" value="Glycos_transf_1"/>
    <property type="match status" value="1"/>
</dbReference>
<evidence type="ECO:0000256" key="1">
    <source>
        <dbReference type="ARBA" id="ARBA00022676"/>
    </source>
</evidence>
<dbReference type="OrthoDB" id="9810929at2"/>
<name>A0A7L5AHF7_9MICO</name>
<dbReference type="Pfam" id="PF13439">
    <property type="entry name" value="Glyco_transf_4"/>
    <property type="match status" value="1"/>
</dbReference>
<evidence type="ECO:0000313" key="6">
    <source>
        <dbReference type="Proteomes" id="UP000464507"/>
    </source>
</evidence>
<dbReference type="EMBL" id="CP017146">
    <property type="protein sequence ID" value="QHO69737.1"/>
    <property type="molecule type" value="Genomic_DNA"/>
</dbReference>
<dbReference type="Proteomes" id="UP000464507">
    <property type="component" value="Chromosome"/>
</dbReference>
<dbReference type="AlphaFoldDB" id="A0A7L5AHF7"/>
<dbReference type="GO" id="GO:0016757">
    <property type="term" value="F:glycosyltransferase activity"/>
    <property type="evidence" value="ECO:0007669"/>
    <property type="project" value="UniProtKB-KW"/>
</dbReference>
<organism evidence="5 6">
    <name type="scientific">Marisediminicola antarctica</name>
    <dbReference type="NCBI Taxonomy" id="674079"/>
    <lineage>
        <taxon>Bacteria</taxon>
        <taxon>Bacillati</taxon>
        <taxon>Actinomycetota</taxon>
        <taxon>Actinomycetes</taxon>
        <taxon>Micrococcales</taxon>
        <taxon>Microbacteriaceae</taxon>
        <taxon>Marisediminicola</taxon>
    </lineage>
</organism>
<dbReference type="KEGG" id="mant:BHD05_08885"/>
<evidence type="ECO:0000259" key="3">
    <source>
        <dbReference type="Pfam" id="PF00534"/>
    </source>
</evidence>
<keyword evidence="1" id="KW-0328">Glycosyltransferase</keyword>
<proteinExistence type="predicted"/>
<sequence length="418" mass="44175">MRISMVSVDASPLAAIGGLDACGRSVYVAALATALARRGHHVTVYTRRDVPGLPDRVEISPRFELVHLTAGPTEQLPEEELLTHLADLADGLGVDWLRSKPDIVHSHLWTSGIAAIDAARRIGAPRDIPVAQTFHGLGVVSHRNGATAETSPPDREWLEPWVARNVDSVIGTCTDEAFELKSLGIPTGAISVVPCGVDLRRFGTSGEIEERARPLRLVTVGRLQPSNRFDLVIQAFARLVDEGVDAELIIVGGAVGAHAGDSDPATAMLRTLARELGVADRVELRGPLEHASMPAILRSANAVICAPRHGTSGVVALEAMACGIPVVASGVGGLIDTVIDGITGVHVPPQDAEAIATALSCLLADDGRMASLGVAGSRRVAARFTWEQVAIDTERAYRKTARRAKERVIARASEGATR</sequence>
<dbReference type="PANTHER" id="PTHR12526">
    <property type="entry name" value="GLYCOSYLTRANSFERASE"/>
    <property type="match status" value="1"/>
</dbReference>
<evidence type="ECO:0000259" key="4">
    <source>
        <dbReference type="Pfam" id="PF13439"/>
    </source>
</evidence>
<evidence type="ECO:0000313" key="5">
    <source>
        <dbReference type="EMBL" id="QHO69737.1"/>
    </source>
</evidence>
<protein>
    <submittedName>
        <fullName evidence="5">Glycosyl transferase</fullName>
    </submittedName>
</protein>
<keyword evidence="6" id="KW-1185">Reference proteome</keyword>
<dbReference type="PANTHER" id="PTHR12526:SF635">
    <property type="entry name" value="GLYCOSYL TRANSFERASE GROUP 1"/>
    <property type="match status" value="1"/>
</dbReference>
<dbReference type="SUPFAM" id="SSF53756">
    <property type="entry name" value="UDP-Glycosyltransferase/glycogen phosphorylase"/>
    <property type="match status" value="1"/>
</dbReference>
<keyword evidence="2 5" id="KW-0808">Transferase</keyword>
<evidence type="ECO:0000256" key="2">
    <source>
        <dbReference type="ARBA" id="ARBA00022679"/>
    </source>
</evidence>